<dbReference type="Proteomes" id="UP000091820">
    <property type="component" value="Unassembled WGS sequence"/>
</dbReference>
<name>A0A1A9WX68_9MUSC</name>
<dbReference type="InterPro" id="IPR039128">
    <property type="entry name" value="TRIP4-like"/>
</dbReference>
<accession>A0A1A9WX68</accession>
<organism evidence="2 3">
    <name type="scientific">Glossina brevipalpis</name>
    <dbReference type="NCBI Taxonomy" id="37001"/>
    <lineage>
        <taxon>Eukaryota</taxon>
        <taxon>Metazoa</taxon>
        <taxon>Ecdysozoa</taxon>
        <taxon>Arthropoda</taxon>
        <taxon>Hexapoda</taxon>
        <taxon>Insecta</taxon>
        <taxon>Pterygota</taxon>
        <taxon>Neoptera</taxon>
        <taxon>Endopterygota</taxon>
        <taxon>Diptera</taxon>
        <taxon>Brachycera</taxon>
        <taxon>Muscomorpha</taxon>
        <taxon>Hippoboscoidea</taxon>
        <taxon>Glossinidae</taxon>
        <taxon>Glossina</taxon>
    </lineage>
</organism>
<dbReference type="GO" id="GO:0180022">
    <property type="term" value="C:RQC-trigger complex"/>
    <property type="evidence" value="ECO:0007669"/>
    <property type="project" value="InterPro"/>
</dbReference>
<dbReference type="EnsemblMetazoa" id="GBRI035678-RA">
    <property type="protein sequence ID" value="GBRI035678-PA"/>
    <property type="gene ID" value="GBRI035678"/>
</dbReference>
<reference evidence="3" key="1">
    <citation type="submission" date="2014-03" db="EMBL/GenBank/DDBJ databases">
        <authorList>
            <person name="Aksoy S."/>
            <person name="Warren W."/>
            <person name="Wilson R.K."/>
        </authorList>
    </citation>
    <scope>NUCLEOTIDE SEQUENCE [LARGE SCALE GENOMIC DNA]</scope>
    <source>
        <strain evidence="3">IAEA</strain>
    </source>
</reference>
<dbReference type="InterPro" id="IPR009349">
    <property type="entry name" value="TRIP4/RQT4_C2HC5_Znf"/>
</dbReference>
<dbReference type="AlphaFoldDB" id="A0A1A9WX68"/>
<proteinExistence type="predicted"/>
<dbReference type="VEuPathDB" id="VectorBase:GBRI035678"/>
<dbReference type="GO" id="GO:0008270">
    <property type="term" value="F:zinc ion binding"/>
    <property type="evidence" value="ECO:0007669"/>
    <property type="project" value="InterPro"/>
</dbReference>
<evidence type="ECO:0000259" key="1">
    <source>
        <dbReference type="Pfam" id="PF06221"/>
    </source>
</evidence>
<sequence>MIVNTTLKDGLKSKWLFLFCLEDSIAPKDLWMHLNEKFSILALERSSELSAVDNASFVIANKSASFISSSVTNFRISSTELLHQGAKKKTKFVNLYSNDGAVAAQTIILKDGRLCNCQLSQHKLINNCSSCGRIVCVVVYEQEGSGPCLYCNEIVCTNEELQVLRGSGKKNENLLKSLREKGGGESLKKTLEQRDCLLRN</sequence>
<evidence type="ECO:0000313" key="2">
    <source>
        <dbReference type="EnsemblMetazoa" id="GBRI035678-PA"/>
    </source>
</evidence>
<dbReference type="Pfam" id="PF06221">
    <property type="entry name" value="zf-C2HC5"/>
    <property type="match status" value="1"/>
</dbReference>
<dbReference type="STRING" id="37001.A0A1A9WX68"/>
<dbReference type="PANTHER" id="PTHR12963">
    <property type="entry name" value="THYROID RECEPTOR INTERACTING PROTEIN RELATED"/>
    <property type="match status" value="1"/>
</dbReference>
<feature type="domain" description="TRIP4/RQT4 C2HC5-type zinc finger" evidence="1">
    <location>
        <begin position="113"/>
        <end position="162"/>
    </location>
</feature>
<reference evidence="2" key="2">
    <citation type="submission" date="2020-05" db="UniProtKB">
        <authorList>
            <consortium name="EnsemblMetazoa"/>
        </authorList>
    </citation>
    <scope>IDENTIFICATION</scope>
    <source>
        <strain evidence="2">IAEA</strain>
    </source>
</reference>
<dbReference type="GO" id="GO:0072344">
    <property type="term" value="P:rescue of stalled ribosome"/>
    <property type="evidence" value="ECO:0007669"/>
    <property type="project" value="InterPro"/>
</dbReference>
<dbReference type="GO" id="GO:0005634">
    <property type="term" value="C:nucleus"/>
    <property type="evidence" value="ECO:0007669"/>
    <property type="project" value="InterPro"/>
</dbReference>
<protein>
    <recommendedName>
        <fullName evidence="1">TRIP4/RQT4 C2HC5-type zinc finger domain-containing protein</fullName>
    </recommendedName>
</protein>
<evidence type="ECO:0000313" key="3">
    <source>
        <dbReference type="Proteomes" id="UP000091820"/>
    </source>
</evidence>
<dbReference type="PANTHER" id="PTHR12963:SF4">
    <property type="entry name" value="ACTIVATING SIGNAL COINTEGRATOR 1"/>
    <property type="match status" value="1"/>
</dbReference>
<dbReference type="GO" id="GO:0045893">
    <property type="term" value="P:positive regulation of DNA-templated transcription"/>
    <property type="evidence" value="ECO:0007669"/>
    <property type="project" value="TreeGrafter"/>
</dbReference>
<keyword evidence="3" id="KW-1185">Reference proteome</keyword>